<accession>A0A9P7GI18</accession>
<name>A0A9P7GI18_9AGAR</name>
<keyword evidence="2" id="KW-1185">Reference proteome</keyword>
<evidence type="ECO:0000313" key="1">
    <source>
        <dbReference type="EMBL" id="KAG5650979.1"/>
    </source>
</evidence>
<comment type="caution">
    <text evidence="1">The sequence shown here is derived from an EMBL/GenBank/DDBJ whole genome shotgun (WGS) entry which is preliminary data.</text>
</comment>
<dbReference type="OrthoDB" id="2894197at2759"/>
<reference evidence="1" key="2">
    <citation type="submission" date="2021-10" db="EMBL/GenBank/DDBJ databases">
        <title>Phylogenomics reveals ancestral predisposition of the termite-cultivated fungus Termitomyces towards a domesticated lifestyle.</title>
        <authorList>
            <person name="Auxier B."/>
            <person name="Grum-Grzhimaylo A."/>
            <person name="Cardenas M.E."/>
            <person name="Lodge J.D."/>
            <person name="Laessoe T."/>
            <person name="Pedersen O."/>
            <person name="Smith M.E."/>
            <person name="Kuyper T.W."/>
            <person name="Franco-Molano E.A."/>
            <person name="Baroni T.J."/>
            <person name="Aanen D.K."/>
        </authorList>
    </citation>
    <scope>NUCLEOTIDE SEQUENCE</scope>
    <source>
        <strain evidence="1">D49</strain>
    </source>
</reference>
<organism evidence="1 2">
    <name type="scientific">Sphagnurus paluster</name>
    <dbReference type="NCBI Taxonomy" id="117069"/>
    <lineage>
        <taxon>Eukaryota</taxon>
        <taxon>Fungi</taxon>
        <taxon>Dikarya</taxon>
        <taxon>Basidiomycota</taxon>
        <taxon>Agaricomycotina</taxon>
        <taxon>Agaricomycetes</taxon>
        <taxon>Agaricomycetidae</taxon>
        <taxon>Agaricales</taxon>
        <taxon>Tricholomatineae</taxon>
        <taxon>Lyophyllaceae</taxon>
        <taxon>Sphagnurus</taxon>
    </lineage>
</organism>
<dbReference type="AlphaFoldDB" id="A0A9P7GI18"/>
<dbReference type="EMBL" id="JABCKI010000322">
    <property type="protein sequence ID" value="KAG5650979.1"/>
    <property type="molecule type" value="Genomic_DNA"/>
</dbReference>
<gene>
    <name evidence="1" type="ORF">H0H81_010326</name>
</gene>
<evidence type="ECO:0000313" key="2">
    <source>
        <dbReference type="Proteomes" id="UP000717328"/>
    </source>
</evidence>
<sequence>MHHPAKAYICSLPEEILTMIMFDVLSLLADDGGRNLSLKSAATFHRVFPNVEDLTLEAHRPYTEKWVRAAFPEPNKLTRLMLRGYRELLDEDHASLLSIDTFA</sequence>
<dbReference type="Proteomes" id="UP000717328">
    <property type="component" value="Unassembled WGS sequence"/>
</dbReference>
<proteinExistence type="predicted"/>
<reference evidence="1" key="1">
    <citation type="submission" date="2021-02" db="EMBL/GenBank/DDBJ databases">
        <authorList>
            <person name="Nieuwenhuis M."/>
            <person name="Van De Peppel L.J.J."/>
        </authorList>
    </citation>
    <scope>NUCLEOTIDE SEQUENCE</scope>
    <source>
        <strain evidence="1">D49</strain>
    </source>
</reference>
<protein>
    <submittedName>
        <fullName evidence="1">Uncharacterized protein</fullName>
    </submittedName>
</protein>